<reference evidence="1" key="1">
    <citation type="submission" date="2022-02" db="EMBL/GenBank/DDBJ databases">
        <title>Plant Genome Project.</title>
        <authorList>
            <person name="Zhang R.-G."/>
        </authorList>
    </citation>
    <scope>NUCLEOTIDE SEQUENCE</scope>
    <source>
        <strain evidence="1">AT1</strain>
    </source>
</reference>
<comment type="caution">
    <text evidence="1">The sequence shown here is derived from an EMBL/GenBank/DDBJ whole genome shotgun (WGS) entry which is preliminary data.</text>
</comment>
<gene>
    <name evidence="1" type="ORF">RHMOL_Rhmol07G0173500</name>
</gene>
<keyword evidence="2" id="KW-1185">Reference proteome</keyword>
<organism evidence="1 2">
    <name type="scientific">Rhododendron molle</name>
    <name type="common">Chinese azalea</name>
    <name type="synonym">Azalea mollis</name>
    <dbReference type="NCBI Taxonomy" id="49168"/>
    <lineage>
        <taxon>Eukaryota</taxon>
        <taxon>Viridiplantae</taxon>
        <taxon>Streptophyta</taxon>
        <taxon>Embryophyta</taxon>
        <taxon>Tracheophyta</taxon>
        <taxon>Spermatophyta</taxon>
        <taxon>Magnoliopsida</taxon>
        <taxon>eudicotyledons</taxon>
        <taxon>Gunneridae</taxon>
        <taxon>Pentapetalae</taxon>
        <taxon>asterids</taxon>
        <taxon>Ericales</taxon>
        <taxon>Ericaceae</taxon>
        <taxon>Ericoideae</taxon>
        <taxon>Rhodoreae</taxon>
        <taxon>Rhododendron</taxon>
    </lineage>
</organism>
<accession>A0ACC0N1G7</accession>
<dbReference type="Proteomes" id="UP001062846">
    <property type="component" value="Chromosome 7"/>
</dbReference>
<name>A0ACC0N1G7_RHOML</name>
<proteinExistence type="predicted"/>
<evidence type="ECO:0000313" key="2">
    <source>
        <dbReference type="Proteomes" id="UP001062846"/>
    </source>
</evidence>
<dbReference type="EMBL" id="CM046394">
    <property type="protein sequence ID" value="KAI8547162.1"/>
    <property type="molecule type" value="Genomic_DNA"/>
</dbReference>
<protein>
    <submittedName>
        <fullName evidence="1">Uncharacterized protein</fullName>
    </submittedName>
</protein>
<evidence type="ECO:0000313" key="1">
    <source>
        <dbReference type="EMBL" id="KAI8547162.1"/>
    </source>
</evidence>
<sequence>MESTSSPVLDESSIGKVDDDELDEDDEEDFDEGGGPVVSDEEDFHCRRLRRRATTTALSDADYFSFAALGEIMIANRTTGHREVKLLFLIKPNRNSKICFHHSKICFQKFREVVNMDDGGGGNRTCVCNSCNKRVVGSYTKVKGHLLRLPHHNVESCLSISNEVLEAIMKEHEAGKRAYQQVIKDLGGANVVQIVTDDASNYKAVGLTIEAIYPHVFWTPCVVHSLNLALKSICEPGEKTPQYAQCGDQFDIKGQEVVELAQLSFDEPELERMTFQDVEVGEEQLDGDEF</sequence>